<feature type="region of interest" description="Disordered" evidence="1">
    <location>
        <begin position="220"/>
        <end position="243"/>
    </location>
</feature>
<dbReference type="Pfam" id="PF08899">
    <property type="entry name" value="DUF1844"/>
    <property type="match status" value="1"/>
</dbReference>
<accession>A0A379JIT9</accession>
<organism evidence="2 3">
    <name type="scientific">Nocardia otitidiscaviarum</name>
    <dbReference type="NCBI Taxonomy" id="1823"/>
    <lineage>
        <taxon>Bacteria</taxon>
        <taxon>Bacillati</taxon>
        <taxon>Actinomycetota</taxon>
        <taxon>Actinomycetes</taxon>
        <taxon>Mycobacteriales</taxon>
        <taxon>Nocardiaceae</taxon>
        <taxon>Nocardia</taxon>
    </lineage>
</organism>
<evidence type="ECO:0000313" key="3">
    <source>
        <dbReference type="Proteomes" id="UP000255467"/>
    </source>
</evidence>
<name>A0A379JIT9_9NOCA</name>
<evidence type="ECO:0000313" key="2">
    <source>
        <dbReference type="EMBL" id="SUD48286.1"/>
    </source>
</evidence>
<gene>
    <name evidence="2" type="ORF">NCTC1934_05617</name>
</gene>
<dbReference type="Proteomes" id="UP000255467">
    <property type="component" value="Unassembled WGS sequence"/>
</dbReference>
<keyword evidence="3" id="KW-1185">Reference proteome</keyword>
<dbReference type="STRING" id="1406858.GCA_000710895_03564"/>
<dbReference type="InterPro" id="IPR014995">
    <property type="entry name" value="DUF1844"/>
</dbReference>
<dbReference type="EMBL" id="UGRY01000004">
    <property type="protein sequence ID" value="SUD48286.1"/>
    <property type="molecule type" value="Genomic_DNA"/>
</dbReference>
<feature type="compositionally biased region" description="Basic and acidic residues" evidence="1">
    <location>
        <begin position="56"/>
        <end position="66"/>
    </location>
</feature>
<protein>
    <recommendedName>
        <fullName evidence="4">Recombinase RecA</fullName>
    </recommendedName>
</protein>
<sequence>MSSNDRKRLNCNPNFNTKAPCRYFSNTGPESTGLRRKQLASHLCRKNPTRGTHQKKMGDRTVEPGSDRLTVGVGLHLKPRVDRRNRSGTVVAGQSNSCGTIRRIGPPETIDKPLGAMLIAMSEATANPESDLIDGELSVRELAEIPAVEVISRAAVMLMSSAAEKLGLGEADPAASPHLDLDEARRVITALAGLVTASVEYLGPHAGPIRDGLQSLQRAFREASEHPDAPGAGPGEKYTGPVY</sequence>
<dbReference type="AlphaFoldDB" id="A0A379JIT9"/>
<feature type="region of interest" description="Disordered" evidence="1">
    <location>
        <begin position="87"/>
        <end position="106"/>
    </location>
</feature>
<evidence type="ECO:0000256" key="1">
    <source>
        <dbReference type="SAM" id="MobiDB-lite"/>
    </source>
</evidence>
<feature type="region of interest" description="Disordered" evidence="1">
    <location>
        <begin position="47"/>
        <end position="67"/>
    </location>
</feature>
<evidence type="ECO:0008006" key="4">
    <source>
        <dbReference type="Google" id="ProtNLM"/>
    </source>
</evidence>
<reference evidence="2 3" key="1">
    <citation type="submission" date="2018-06" db="EMBL/GenBank/DDBJ databases">
        <authorList>
            <consortium name="Pathogen Informatics"/>
            <person name="Doyle S."/>
        </authorList>
    </citation>
    <scope>NUCLEOTIDE SEQUENCE [LARGE SCALE GENOMIC DNA]</scope>
    <source>
        <strain evidence="2 3">NCTC1934</strain>
    </source>
</reference>
<proteinExistence type="predicted"/>